<evidence type="ECO:0000313" key="4">
    <source>
        <dbReference type="Proteomes" id="UP001642464"/>
    </source>
</evidence>
<comment type="caution">
    <text evidence="3">The sequence shown here is derived from an EMBL/GenBank/DDBJ whole genome shotgun (WGS) entry which is preliminary data.</text>
</comment>
<proteinExistence type="predicted"/>
<sequence length="680" mass="76887">MGIAAIDFFSGESAEAFGHPLVYTKAGRAAQAFEDCLIKCGMMKLGAPPRRLGAGNTIGLVPQELCPLDPSRCTMPRDVLKLAALGQICNRRQSWKHLGEDEAPSQEEEALLGKVLCNTHLMQKTTEMLRSFQHEICGVDGFFDELGVMPISMHAEGDGQSLCADKKKDILMNLAVKAIHQAKWMSLRICYNDYMKQQEQELNVLKKNYEKLKEQFVTVRQDYLQEVSSLRDQVRIRGEVDTSGWMDEAGGDVVYFFDPAKALTSKEADFVLLAVKEKLMMILEQNPRLGGAVDLGQLDKLKDLKENKELEEMKLELVKRSRELLETQKALRKLQEESSTVPSPTGTKNKYETIVVELEEKVSKLRSSSSDLKKQLQAETKERQRLQDYLEEQQLEHEEMYQSVKEMEQQDAVCQSEVRALRKELEAARAQHLDLQESESSWKAKFEALHDTCEGLKQALRHYTPWNDTSSVPLSAFQDLRSGREGENPLPLEPDQGISEQRSSHGGFDGVWQEAHRQLLDALELKDQQVLRAEDLEQENLKLRRELARQSHGVLMMEAESNSKTADALATFMSSLKRQLGPSESKASKLAFPEIEQSLAEANVEASESLKALLDAMQKPHEARTDQAGSWTKPKLCRFVARTTCFPPDSWEGMRTLKPDGHESAKSPRLLLRAVFHLRS</sequence>
<protein>
    <submittedName>
        <fullName evidence="3">Serine/threonine-protein phosphatase</fullName>
    </submittedName>
</protein>
<evidence type="ECO:0000256" key="2">
    <source>
        <dbReference type="SAM" id="MobiDB-lite"/>
    </source>
</evidence>
<keyword evidence="4" id="KW-1185">Reference proteome</keyword>
<feature type="region of interest" description="Disordered" evidence="2">
    <location>
        <begin position="481"/>
        <end position="506"/>
    </location>
</feature>
<organism evidence="3 4">
    <name type="scientific">Durusdinium trenchii</name>
    <dbReference type="NCBI Taxonomy" id="1381693"/>
    <lineage>
        <taxon>Eukaryota</taxon>
        <taxon>Sar</taxon>
        <taxon>Alveolata</taxon>
        <taxon>Dinophyceae</taxon>
        <taxon>Suessiales</taxon>
        <taxon>Symbiodiniaceae</taxon>
        <taxon>Durusdinium</taxon>
    </lineage>
</organism>
<feature type="coiled-coil region" evidence="1">
    <location>
        <begin position="298"/>
        <end position="438"/>
    </location>
</feature>
<dbReference type="Proteomes" id="UP001642464">
    <property type="component" value="Unassembled WGS sequence"/>
</dbReference>
<dbReference type="EMBL" id="CAXAMM010022068">
    <property type="protein sequence ID" value="CAK9051119.1"/>
    <property type="molecule type" value="Genomic_DNA"/>
</dbReference>
<feature type="coiled-coil region" evidence="1">
    <location>
        <begin position="519"/>
        <end position="553"/>
    </location>
</feature>
<accession>A0ABP0MI05</accession>
<name>A0ABP0MI05_9DINO</name>
<evidence type="ECO:0000256" key="1">
    <source>
        <dbReference type="SAM" id="Coils"/>
    </source>
</evidence>
<reference evidence="3 4" key="1">
    <citation type="submission" date="2024-02" db="EMBL/GenBank/DDBJ databases">
        <authorList>
            <person name="Chen Y."/>
            <person name="Shah S."/>
            <person name="Dougan E. K."/>
            <person name="Thang M."/>
            <person name="Chan C."/>
        </authorList>
    </citation>
    <scope>NUCLEOTIDE SEQUENCE [LARGE SCALE GENOMIC DNA]</scope>
</reference>
<keyword evidence="1" id="KW-0175">Coiled coil</keyword>
<gene>
    <name evidence="3" type="ORF">SCF082_LOCUS28101</name>
</gene>
<evidence type="ECO:0000313" key="3">
    <source>
        <dbReference type="EMBL" id="CAK9051119.1"/>
    </source>
</evidence>
<feature type="coiled-coil region" evidence="1">
    <location>
        <begin position="195"/>
        <end position="222"/>
    </location>
</feature>